<organism evidence="2 3">
    <name type="scientific">Delitschia confertaspora ATCC 74209</name>
    <dbReference type="NCBI Taxonomy" id="1513339"/>
    <lineage>
        <taxon>Eukaryota</taxon>
        <taxon>Fungi</taxon>
        <taxon>Dikarya</taxon>
        <taxon>Ascomycota</taxon>
        <taxon>Pezizomycotina</taxon>
        <taxon>Dothideomycetes</taxon>
        <taxon>Pleosporomycetidae</taxon>
        <taxon>Pleosporales</taxon>
        <taxon>Delitschiaceae</taxon>
        <taxon>Delitschia</taxon>
    </lineage>
</organism>
<comment type="caution">
    <text evidence="2">The sequence shown here is derived from an EMBL/GenBank/DDBJ whole genome shotgun (WGS) entry which is preliminary data.</text>
</comment>
<protein>
    <submittedName>
        <fullName evidence="2">Uncharacterized protein</fullName>
    </submittedName>
</protein>
<dbReference type="EMBL" id="ML993857">
    <property type="protein sequence ID" value="KAF2205355.1"/>
    <property type="molecule type" value="Genomic_DNA"/>
</dbReference>
<evidence type="ECO:0000256" key="1">
    <source>
        <dbReference type="SAM" id="MobiDB-lite"/>
    </source>
</evidence>
<sequence length="124" mass="12815">MEHDIDTLASNADRPVRGQTVTSTIRNPSLSGNEVIVFRAATDGSSNSTSSSSSVSRTTSSNKGAAVSQNSQRLNPGVGNLEAASTVDQRVRGTEDSPLGSSKASRQVGSPSGIVILNTNKRVN</sequence>
<feature type="compositionally biased region" description="Low complexity" evidence="1">
    <location>
        <begin position="45"/>
        <end position="61"/>
    </location>
</feature>
<evidence type="ECO:0000313" key="3">
    <source>
        <dbReference type="Proteomes" id="UP000799536"/>
    </source>
</evidence>
<gene>
    <name evidence="2" type="ORF">GQ43DRAFT_468218</name>
</gene>
<name>A0A9P4N314_9PLEO</name>
<keyword evidence="3" id="KW-1185">Reference proteome</keyword>
<accession>A0A9P4N314</accession>
<feature type="compositionally biased region" description="Polar residues" evidence="1">
    <location>
        <begin position="19"/>
        <end position="32"/>
    </location>
</feature>
<feature type="region of interest" description="Disordered" evidence="1">
    <location>
        <begin position="1"/>
        <end position="124"/>
    </location>
</feature>
<reference evidence="2" key="1">
    <citation type="journal article" date="2020" name="Stud. Mycol.">
        <title>101 Dothideomycetes genomes: a test case for predicting lifestyles and emergence of pathogens.</title>
        <authorList>
            <person name="Haridas S."/>
            <person name="Albert R."/>
            <person name="Binder M."/>
            <person name="Bloem J."/>
            <person name="Labutti K."/>
            <person name="Salamov A."/>
            <person name="Andreopoulos B."/>
            <person name="Baker S."/>
            <person name="Barry K."/>
            <person name="Bills G."/>
            <person name="Bluhm B."/>
            <person name="Cannon C."/>
            <person name="Castanera R."/>
            <person name="Culley D."/>
            <person name="Daum C."/>
            <person name="Ezra D."/>
            <person name="Gonzalez J."/>
            <person name="Henrissat B."/>
            <person name="Kuo A."/>
            <person name="Liang C."/>
            <person name="Lipzen A."/>
            <person name="Lutzoni F."/>
            <person name="Magnuson J."/>
            <person name="Mondo S."/>
            <person name="Nolan M."/>
            <person name="Ohm R."/>
            <person name="Pangilinan J."/>
            <person name="Park H.-J."/>
            <person name="Ramirez L."/>
            <person name="Alfaro M."/>
            <person name="Sun H."/>
            <person name="Tritt A."/>
            <person name="Yoshinaga Y."/>
            <person name="Zwiers L.-H."/>
            <person name="Turgeon B."/>
            <person name="Goodwin S."/>
            <person name="Spatafora J."/>
            <person name="Crous P."/>
            <person name="Grigoriev I."/>
        </authorList>
    </citation>
    <scope>NUCLEOTIDE SEQUENCE</scope>
    <source>
        <strain evidence="2">ATCC 74209</strain>
    </source>
</reference>
<feature type="compositionally biased region" description="Polar residues" evidence="1">
    <location>
        <begin position="99"/>
        <end position="110"/>
    </location>
</feature>
<dbReference type="Proteomes" id="UP000799536">
    <property type="component" value="Unassembled WGS sequence"/>
</dbReference>
<dbReference type="AlphaFoldDB" id="A0A9P4N314"/>
<proteinExistence type="predicted"/>
<evidence type="ECO:0000313" key="2">
    <source>
        <dbReference type="EMBL" id="KAF2205355.1"/>
    </source>
</evidence>